<evidence type="ECO:0000259" key="2">
    <source>
        <dbReference type="SMART" id="SM01043"/>
    </source>
</evidence>
<proteinExistence type="predicted"/>
<dbReference type="Gene3D" id="1.25.40.10">
    <property type="entry name" value="Tetratricopeptide repeat domain"/>
    <property type="match status" value="4"/>
</dbReference>
<dbReference type="SUPFAM" id="SSF52540">
    <property type="entry name" value="P-loop containing nucleoside triphosphate hydrolases"/>
    <property type="match status" value="1"/>
</dbReference>
<dbReference type="InterPro" id="IPR059106">
    <property type="entry name" value="WHD_MalT"/>
</dbReference>
<dbReference type="Pfam" id="PF03704">
    <property type="entry name" value="BTAD"/>
    <property type="match status" value="1"/>
</dbReference>
<dbReference type="SMART" id="SM01043">
    <property type="entry name" value="BTAD"/>
    <property type="match status" value="1"/>
</dbReference>
<feature type="repeat" description="TPR" evidence="1">
    <location>
        <begin position="989"/>
        <end position="1022"/>
    </location>
</feature>
<dbReference type="InterPro" id="IPR036388">
    <property type="entry name" value="WH-like_DNA-bd_sf"/>
</dbReference>
<dbReference type="RefSeq" id="WP_075064319.1">
    <property type="nucleotide sequence ID" value="NZ_LGCL01000041.1"/>
</dbReference>
<dbReference type="Gene3D" id="3.40.50.300">
    <property type="entry name" value="P-loop containing nucleotide triphosphate hydrolases"/>
    <property type="match status" value="1"/>
</dbReference>
<dbReference type="Pfam" id="PF13424">
    <property type="entry name" value="TPR_12"/>
    <property type="match status" value="2"/>
</dbReference>
<protein>
    <recommendedName>
        <fullName evidence="2">Bacterial transcriptional activator domain-containing protein</fullName>
    </recommendedName>
</protein>
<dbReference type="Gene3D" id="1.10.10.10">
    <property type="entry name" value="Winged helix-like DNA-binding domain superfamily/Winged helix DNA-binding domain"/>
    <property type="match status" value="1"/>
</dbReference>
<evidence type="ECO:0000256" key="1">
    <source>
        <dbReference type="PROSITE-ProRule" id="PRU00339"/>
    </source>
</evidence>
<dbReference type="SMART" id="SM00028">
    <property type="entry name" value="TPR"/>
    <property type="match status" value="9"/>
</dbReference>
<dbReference type="STRING" id="1134406.ADN00_17395"/>
<sequence length="1074" mass="123273">MNQDFPIIRTRITPPRRRGDLVTRPRLEKLLYDLVDNRLTIIAAPAGYGKTSLLIEFTSKIQYATCWYTVDALDRDPERFLSYFIAALSARFPEFGHRSRAALLSSHGELNLEHINAILLNDVLDNIPEHFVLVLDDFHLVNGIKMIEDFISRFIQDMDENGHIVIASRTLISLPDFPLMVARSQVGGLSFEELAFQEEELINLFSQNYSNVITTDTAREWISKTEGWITGLLLSAQPIQQASAHHQRALRVTGIGLTEYLEQILDSYPPDMQEFLMFTALFEEFDPDLCTAVLNRALDRPNFNWNPLIDRLLQENLFVLPVGEDGLSLRYHHLFRDFLQTRVLRTLPEEARLIQLSLAESISQQGDFERAFRIYQKLEDYDQMASLVENAAASLLARGRAGLLNQWVEAIPRDIYWMRPSLISIRGAVLLSQGSVQEAINLLNQAIRELERNDQPIVLARALVRRATGYRIAGNYESALSDADRALALCGQQPSSLIYAEALRVKGNTLYMKGDLKEALHCCSQSLKAYQVLGEKENEAIVLMDISLLYAAQGNYVDAEMSLTQVYEYWKQTENSEWKANVLINLGELQSLNGNYIQAEYSLEEALKHVQITASTRLEAYALATIGDVYRNLQAPNEALKAYRQAYVLAQRNQDNYLLVFLDLAESALLRLQGKNGKAEERLETAWKNAQKSGSSFEQSLCYKEMGAIKLAIGAPDMAITHLGKALDAFEAQNQMIEAAQTIFYLAIAHAQRREITQGQTLLEKALRLTQPLRQQPLISLAAWMKKSVAALEKGDSSEEIKEFLHKVDQFERNVPAMRKSLRQNDPYIPFAPPRMRIRAFGKIEVWRNDKLVTNQEWQAQSSRDLFYILLTHPEGLTKETIGAIFWPEISNDDLRFRFKNTMYRLRHAVGRDTILLEDNYYRFNRLLDYDFDVENFLREMRLAQKSVLETQKIEHCRKAIEAYQGPFLPEIEEDWAYMERTRLMQHYINILLELSELYLKQKEFIKALETCQKALQEDSCNEASHRLAMRIHAAMGNRAEVARQFERCQQALKEEINVNPSPETRALLESLTR</sequence>
<dbReference type="SUPFAM" id="SSF48452">
    <property type="entry name" value="TPR-like"/>
    <property type="match status" value="3"/>
</dbReference>
<dbReference type="Pfam" id="PF25873">
    <property type="entry name" value="WHD_MalT"/>
    <property type="match status" value="1"/>
</dbReference>
<reference evidence="3 4" key="1">
    <citation type="submission" date="2015-07" db="EMBL/GenBank/DDBJ databases">
        <title>Genome sequence of Ornatilinea apprima DSM 23815.</title>
        <authorList>
            <person name="Hemp J."/>
            <person name="Ward L.M."/>
            <person name="Pace L.A."/>
            <person name="Fischer W.W."/>
        </authorList>
    </citation>
    <scope>NUCLEOTIDE SEQUENCE [LARGE SCALE GENOMIC DNA]</scope>
    <source>
        <strain evidence="3 4">P3M-1</strain>
    </source>
</reference>
<gene>
    <name evidence="3" type="ORF">ADN00_17395</name>
</gene>
<dbReference type="AlphaFoldDB" id="A0A0P6X8F6"/>
<comment type="caution">
    <text evidence="3">The sequence shown here is derived from an EMBL/GenBank/DDBJ whole genome shotgun (WGS) entry which is preliminary data.</text>
</comment>
<dbReference type="PANTHER" id="PTHR35807">
    <property type="entry name" value="TRANSCRIPTIONAL REGULATOR REDD-RELATED"/>
    <property type="match status" value="1"/>
</dbReference>
<evidence type="ECO:0000313" key="4">
    <source>
        <dbReference type="Proteomes" id="UP000050417"/>
    </source>
</evidence>
<dbReference type="PANTHER" id="PTHR35807:SF2">
    <property type="entry name" value="TRANSCRIPTIONAL ACTIVATOR DOMAIN"/>
    <property type="match status" value="1"/>
</dbReference>
<dbReference type="InterPro" id="IPR011990">
    <property type="entry name" value="TPR-like_helical_dom_sf"/>
</dbReference>
<evidence type="ECO:0000313" key="3">
    <source>
        <dbReference type="EMBL" id="KPL71457.1"/>
    </source>
</evidence>
<dbReference type="OrthoDB" id="134937at2"/>
<feature type="repeat" description="TPR" evidence="1">
    <location>
        <begin position="620"/>
        <end position="653"/>
    </location>
</feature>
<keyword evidence="4" id="KW-1185">Reference proteome</keyword>
<dbReference type="InterPro" id="IPR019734">
    <property type="entry name" value="TPR_rpt"/>
</dbReference>
<dbReference type="EMBL" id="LGCL01000041">
    <property type="protein sequence ID" value="KPL71457.1"/>
    <property type="molecule type" value="Genomic_DNA"/>
</dbReference>
<dbReference type="InterPro" id="IPR027417">
    <property type="entry name" value="P-loop_NTPase"/>
</dbReference>
<dbReference type="InterPro" id="IPR005158">
    <property type="entry name" value="BTAD"/>
</dbReference>
<accession>A0A0P6X8F6</accession>
<feature type="domain" description="Bacterial transcriptional activator" evidence="2">
    <location>
        <begin position="932"/>
        <end position="1073"/>
    </location>
</feature>
<dbReference type="PROSITE" id="PS50005">
    <property type="entry name" value="TPR"/>
    <property type="match status" value="2"/>
</dbReference>
<name>A0A0P6X8F6_9CHLR</name>
<organism evidence="3 4">
    <name type="scientific">Ornatilinea apprima</name>
    <dbReference type="NCBI Taxonomy" id="1134406"/>
    <lineage>
        <taxon>Bacteria</taxon>
        <taxon>Bacillati</taxon>
        <taxon>Chloroflexota</taxon>
        <taxon>Anaerolineae</taxon>
        <taxon>Anaerolineales</taxon>
        <taxon>Anaerolineaceae</taxon>
        <taxon>Ornatilinea</taxon>
    </lineage>
</organism>
<keyword evidence="1" id="KW-0802">TPR repeat</keyword>
<dbReference type="InterPro" id="IPR051677">
    <property type="entry name" value="AfsR-DnrI-RedD_regulator"/>
</dbReference>
<dbReference type="Proteomes" id="UP000050417">
    <property type="component" value="Unassembled WGS sequence"/>
</dbReference>